<comment type="domain">
    <text evidence="2">The jas domain is required for interaction with COI1.</text>
</comment>
<proteinExistence type="inferred from homology"/>
<comment type="similarity">
    <text evidence="1 2">Belongs to the TIFY/JAZ family.</text>
</comment>
<dbReference type="Pfam" id="PF06200">
    <property type="entry name" value="tify"/>
    <property type="match status" value="1"/>
</dbReference>
<dbReference type="InterPro" id="IPR040390">
    <property type="entry name" value="TIFY/JAZ"/>
</dbReference>
<comment type="subcellular location">
    <subcellularLocation>
        <location evidence="2">Nucleus</location>
    </subcellularLocation>
</comment>
<evidence type="ECO:0000313" key="6">
    <source>
        <dbReference type="Proteomes" id="UP001318860"/>
    </source>
</evidence>
<dbReference type="InterPro" id="IPR010399">
    <property type="entry name" value="Tify_dom"/>
</dbReference>
<dbReference type="SMART" id="SM00979">
    <property type="entry name" value="TIFY"/>
    <property type="match status" value="1"/>
</dbReference>
<feature type="compositionally biased region" description="Polar residues" evidence="3">
    <location>
        <begin position="330"/>
        <end position="360"/>
    </location>
</feature>
<evidence type="ECO:0000256" key="1">
    <source>
        <dbReference type="ARBA" id="ARBA00008614"/>
    </source>
</evidence>
<feature type="compositionally biased region" description="Low complexity" evidence="3">
    <location>
        <begin position="81"/>
        <end position="97"/>
    </location>
</feature>
<dbReference type="PANTHER" id="PTHR33077">
    <property type="entry name" value="PROTEIN TIFY 4A-RELATED-RELATED"/>
    <property type="match status" value="1"/>
</dbReference>
<feature type="region of interest" description="Disordered" evidence="3">
    <location>
        <begin position="66"/>
        <end position="127"/>
    </location>
</feature>
<evidence type="ECO:0000256" key="3">
    <source>
        <dbReference type="SAM" id="MobiDB-lite"/>
    </source>
</evidence>
<evidence type="ECO:0000259" key="4">
    <source>
        <dbReference type="PROSITE" id="PS51320"/>
    </source>
</evidence>
<feature type="compositionally biased region" description="Basic and acidic residues" evidence="3">
    <location>
        <begin position="11"/>
        <end position="20"/>
    </location>
</feature>
<comment type="caution">
    <text evidence="5">The sequence shown here is derived from an EMBL/GenBank/DDBJ whole genome shotgun (WGS) entry which is preliminary data.</text>
</comment>
<dbReference type="PANTHER" id="PTHR33077:SF60">
    <property type="entry name" value="TIFY DOMAIN-CONTAINING PROTEIN"/>
    <property type="match status" value="1"/>
</dbReference>
<gene>
    <name evidence="5" type="ORF">DH2020_046197</name>
</gene>
<accession>A0ABR0UC18</accession>
<evidence type="ECO:0000256" key="2">
    <source>
        <dbReference type="RuleBase" id="RU369065"/>
    </source>
</evidence>
<keyword evidence="2" id="KW-0539">Nucleus</keyword>
<dbReference type="Pfam" id="PF09425">
    <property type="entry name" value="Jas_motif"/>
    <property type="match status" value="1"/>
</dbReference>
<evidence type="ECO:0000313" key="5">
    <source>
        <dbReference type="EMBL" id="KAK6120067.1"/>
    </source>
</evidence>
<keyword evidence="2" id="KW-1184">Jasmonic acid signaling pathway</keyword>
<feature type="region of interest" description="Disordered" evidence="3">
    <location>
        <begin position="330"/>
        <end position="374"/>
    </location>
</feature>
<dbReference type="PROSITE" id="PS51320">
    <property type="entry name" value="TIFY"/>
    <property type="match status" value="1"/>
</dbReference>
<keyword evidence="6" id="KW-1185">Reference proteome</keyword>
<comment type="function">
    <text evidence="2">Repressor of jasmonate responses.</text>
</comment>
<organism evidence="5 6">
    <name type="scientific">Rehmannia glutinosa</name>
    <name type="common">Chinese foxglove</name>
    <dbReference type="NCBI Taxonomy" id="99300"/>
    <lineage>
        <taxon>Eukaryota</taxon>
        <taxon>Viridiplantae</taxon>
        <taxon>Streptophyta</taxon>
        <taxon>Embryophyta</taxon>
        <taxon>Tracheophyta</taxon>
        <taxon>Spermatophyta</taxon>
        <taxon>Magnoliopsida</taxon>
        <taxon>eudicotyledons</taxon>
        <taxon>Gunneridae</taxon>
        <taxon>Pentapetalae</taxon>
        <taxon>asterids</taxon>
        <taxon>lamiids</taxon>
        <taxon>Lamiales</taxon>
        <taxon>Orobanchaceae</taxon>
        <taxon>Rehmannieae</taxon>
        <taxon>Rehmannia</taxon>
    </lineage>
</organism>
<sequence>MQPEGSAAKSALDKPLHQLTEDDIAQITREDCRRYLKEKGMRRPSWNKSQAIQQVIMLKTLLETTPDSDAGSRKRLRFSRPNNVPSNNNNNISENVPKGTRSDAEDSMSAGEMAPAPYSRKDLDKPDSSGGLSGRFLAVNNETTPSRSISLLSFFSFFFAFSISSKGGPFFLSRIKGLSSMPVGQMTIFYCGKVNVYDDMPEDKARSILNIAASSVQIPQEQPVDGNMMMQPLSCLSKTVSAKARLDSAVLLPTLQTVKMNDNSRMLGEESNILREETPTVEGPSNRKASVQRYLDKRKDRFKSKSKRKAGITSCASLDMYFNQQKDNQIPNEPLIRSNTCSPPQIRPSSTPNRCSSVVNDSLKDVSASTDPIN</sequence>
<dbReference type="Proteomes" id="UP001318860">
    <property type="component" value="Unassembled WGS sequence"/>
</dbReference>
<reference evidence="5 6" key="1">
    <citation type="journal article" date="2021" name="Comput. Struct. Biotechnol. J.">
        <title>De novo genome assembly of the potent medicinal plant Rehmannia glutinosa using nanopore technology.</title>
        <authorList>
            <person name="Ma L."/>
            <person name="Dong C."/>
            <person name="Song C."/>
            <person name="Wang X."/>
            <person name="Zheng X."/>
            <person name="Niu Y."/>
            <person name="Chen S."/>
            <person name="Feng W."/>
        </authorList>
    </citation>
    <scope>NUCLEOTIDE SEQUENCE [LARGE SCALE GENOMIC DNA]</scope>
    <source>
        <strain evidence="5">DH-2019</strain>
    </source>
</reference>
<feature type="domain" description="Tify" evidence="4">
    <location>
        <begin position="179"/>
        <end position="214"/>
    </location>
</feature>
<dbReference type="EMBL" id="JABTTQ020003097">
    <property type="protein sequence ID" value="KAK6120067.1"/>
    <property type="molecule type" value="Genomic_DNA"/>
</dbReference>
<name>A0ABR0UC18_REHGL</name>
<feature type="region of interest" description="Disordered" evidence="3">
    <location>
        <begin position="1"/>
        <end position="25"/>
    </location>
</feature>
<protein>
    <recommendedName>
        <fullName evidence="2">Protein TIFY</fullName>
    </recommendedName>
    <alternativeName>
        <fullName evidence="2">Jasmonate ZIM domain-containing protein</fullName>
    </alternativeName>
</protein>
<dbReference type="InterPro" id="IPR018467">
    <property type="entry name" value="CCT_CS"/>
</dbReference>